<keyword evidence="3" id="KW-1185">Reference proteome</keyword>
<dbReference type="AlphaFoldDB" id="A0A1M6EG78"/>
<name>A0A1M6EG78_9FLAO</name>
<accession>A0A1M6EG78</accession>
<dbReference type="Proteomes" id="UP000184543">
    <property type="component" value="Unassembled WGS sequence"/>
</dbReference>
<dbReference type="RefSeq" id="WP_072989993.1">
    <property type="nucleotide sequence ID" value="NZ_FQYU01000002.1"/>
</dbReference>
<dbReference type="SUPFAM" id="SSF52402">
    <property type="entry name" value="Adenine nucleotide alpha hydrolases-like"/>
    <property type="match status" value="1"/>
</dbReference>
<evidence type="ECO:0000259" key="1">
    <source>
        <dbReference type="Pfam" id="PF00582"/>
    </source>
</evidence>
<dbReference type="EMBL" id="FQYU01000002">
    <property type="protein sequence ID" value="SHI84474.1"/>
    <property type="molecule type" value="Genomic_DNA"/>
</dbReference>
<gene>
    <name evidence="2" type="ORF">SAMN04488513_10250</name>
</gene>
<dbReference type="OrthoDB" id="9788959at2"/>
<organism evidence="2 3">
    <name type="scientific">Pseudozobellia thermophila</name>
    <dbReference type="NCBI Taxonomy" id="192903"/>
    <lineage>
        <taxon>Bacteria</taxon>
        <taxon>Pseudomonadati</taxon>
        <taxon>Bacteroidota</taxon>
        <taxon>Flavobacteriia</taxon>
        <taxon>Flavobacteriales</taxon>
        <taxon>Flavobacteriaceae</taxon>
        <taxon>Pseudozobellia</taxon>
    </lineage>
</organism>
<feature type="domain" description="UspA" evidence="1">
    <location>
        <begin position="2"/>
        <end position="148"/>
    </location>
</feature>
<dbReference type="CDD" id="cd00293">
    <property type="entry name" value="USP-like"/>
    <property type="match status" value="1"/>
</dbReference>
<protein>
    <submittedName>
        <fullName evidence="2">Nucleotide-binding universal stress protein, UspA family</fullName>
    </submittedName>
</protein>
<proteinExistence type="predicted"/>
<dbReference type="Gene3D" id="3.40.50.12370">
    <property type="match status" value="1"/>
</dbReference>
<reference evidence="3" key="1">
    <citation type="submission" date="2016-11" db="EMBL/GenBank/DDBJ databases">
        <authorList>
            <person name="Varghese N."/>
            <person name="Submissions S."/>
        </authorList>
    </citation>
    <scope>NUCLEOTIDE SEQUENCE [LARGE SCALE GENOMIC DNA]</scope>
    <source>
        <strain evidence="3">DSM 19858</strain>
    </source>
</reference>
<evidence type="ECO:0000313" key="2">
    <source>
        <dbReference type="EMBL" id="SHI84474.1"/>
    </source>
</evidence>
<dbReference type="InterPro" id="IPR006016">
    <property type="entry name" value="UspA"/>
</dbReference>
<dbReference type="Pfam" id="PF00582">
    <property type="entry name" value="Usp"/>
    <property type="match status" value="1"/>
</dbReference>
<sequence length="281" mass="32106">MKKNILLPTDFSKNSWNAIQYAIKLYGKEQCDFYILNTYTIDTHVIDTHTLLDPDHSFDRLAEKRSKTGLGDIMVRLTFENDNPLHHFYVLSRSTPFVATIKKLTDEIKIDLIVMGAKGMTDRSEGRYGKNTLSVIESIRDCPVLVVPKAATFQHPEEIVLATNFDSDFKVEQIKHLAEIARISGASIQVLSFEDHSLLSPKQIKNKMLLRKYLKHVDYRFNVLHNVKMATALSCFVKIRQSGMISYIDKKPSFWQLMGLGKRTLGQLGFYKDVPVLALHA</sequence>
<evidence type="ECO:0000313" key="3">
    <source>
        <dbReference type="Proteomes" id="UP000184543"/>
    </source>
</evidence>
<dbReference type="STRING" id="192903.SAMN04488513_10250"/>